<sequence>MRLVDHLIERSPYERIFHAVMYEVVGIITSAPIIALFSGKNLSESGIIALIVSIVATIWNYVYNYLYDKLRKQYHFRKSAAVRVIHGAGFEVGLVFISVPIISLTMGLTLWDAFKLEFAMLLYFFPYTIVYNWIYDKIKSYAIARLV</sequence>
<evidence type="ECO:0000313" key="4">
    <source>
        <dbReference type="Proteomes" id="UP000018439"/>
    </source>
</evidence>
<feature type="transmembrane region" description="Helical" evidence="1">
    <location>
        <begin position="84"/>
        <end position="106"/>
    </location>
</feature>
<proteinExistence type="predicted"/>
<keyword evidence="1" id="KW-0472">Membrane</keyword>
<organism evidence="3 4">
    <name type="scientific">Bacteroides coprosuis DSM 18011</name>
    <dbReference type="NCBI Taxonomy" id="679937"/>
    <lineage>
        <taxon>Bacteria</taxon>
        <taxon>Pseudomonadati</taxon>
        <taxon>Bacteroidota</taxon>
        <taxon>Bacteroidia</taxon>
        <taxon>Bacteroidales</taxon>
        <taxon>Bacteroidaceae</taxon>
        <taxon>Bacteroides</taxon>
    </lineage>
</organism>
<accession>F3ZPR0</accession>
<keyword evidence="1 3" id="KW-0812">Transmembrane</keyword>
<feature type="domain" description="Chlorhexidine efflux transporter" evidence="2">
    <location>
        <begin position="78"/>
        <end position="139"/>
    </location>
</feature>
<feature type="domain" description="Chlorhexidine efflux transporter" evidence="2">
    <location>
        <begin position="10"/>
        <end position="72"/>
    </location>
</feature>
<dbReference type="EMBL" id="CM001167">
    <property type="protein sequence ID" value="EGJ71647.1"/>
    <property type="molecule type" value="Genomic_DNA"/>
</dbReference>
<dbReference type="OrthoDB" id="1631120at2"/>
<keyword evidence="4" id="KW-1185">Reference proteome</keyword>
<protein>
    <submittedName>
        <fullName evidence="3">Transmembrane pair domain-containing protein</fullName>
    </submittedName>
</protein>
<feature type="transmembrane region" description="Helical" evidence="1">
    <location>
        <begin position="45"/>
        <end position="63"/>
    </location>
</feature>
<feature type="transmembrane region" description="Helical" evidence="1">
    <location>
        <begin position="20"/>
        <end position="39"/>
    </location>
</feature>
<reference evidence="3 4" key="1">
    <citation type="journal article" date="2011" name="Stand. Genomic Sci.">
        <title>Non-contiguous finished genome sequence of Bacteroides coprosuis type strain (PC139).</title>
        <authorList>
            <person name="Land M."/>
            <person name="Held B."/>
            <person name="Gronow S."/>
            <person name="Abt B."/>
            <person name="Lucas S."/>
            <person name="Del Rio T.G."/>
            <person name="Nolan M."/>
            <person name="Tice H."/>
            <person name="Cheng J.F."/>
            <person name="Pitluck S."/>
            <person name="Liolios K."/>
            <person name="Pagani I."/>
            <person name="Ivanova N."/>
            <person name="Mavromatis K."/>
            <person name="Mikhailova N."/>
            <person name="Pati A."/>
            <person name="Tapia R."/>
            <person name="Han C."/>
            <person name="Goodwin L."/>
            <person name="Chen A."/>
            <person name="Palaniappan K."/>
            <person name="Hauser L."/>
            <person name="Brambilla E.M."/>
            <person name="Rohde M."/>
            <person name="Goker M."/>
            <person name="Detter J.C."/>
            <person name="Woyke T."/>
            <person name="Bristow J."/>
            <person name="Eisen J.A."/>
            <person name="Markowitz V."/>
            <person name="Hugenholtz P."/>
            <person name="Kyrpides N.C."/>
            <person name="Klenk H.P."/>
            <person name="Lapidus A."/>
        </authorList>
    </citation>
    <scope>NUCLEOTIDE SEQUENCE</scope>
    <source>
        <strain evidence="3 4">DSM 18011</strain>
    </source>
</reference>
<dbReference type="eggNOG" id="COG4125">
    <property type="taxonomic scope" value="Bacteria"/>
</dbReference>
<dbReference type="InterPro" id="IPR007896">
    <property type="entry name" value="BTP_bacteria"/>
</dbReference>
<evidence type="ECO:0000259" key="2">
    <source>
        <dbReference type="Pfam" id="PF05232"/>
    </source>
</evidence>
<evidence type="ECO:0000256" key="1">
    <source>
        <dbReference type="SAM" id="Phobius"/>
    </source>
</evidence>
<keyword evidence="1" id="KW-1133">Transmembrane helix</keyword>
<dbReference type="NCBIfam" id="NF033664">
    <property type="entry name" value="PACE_transport"/>
    <property type="match status" value="1"/>
</dbReference>
<dbReference type="HOGENOM" id="CLU_120004_1_0_10"/>
<dbReference type="InterPro" id="IPR058208">
    <property type="entry name" value="PACE"/>
</dbReference>
<gene>
    <name evidence="3" type="ORF">Bcop_1452</name>
</gene>
<dbReference type="Pfam" id="PF05232">
    <property type="entry name" value="BTP"/>
    <property type="match status" value="2"/>
</dbReference>
<feature type="transmembrane region" description="Helical" evidence="1">
    <location>
        <begin position="118"/>
        <end position="135"/>
    </location>
</feature>
<dbReference type="Proteomes" id="UP000018439">
    <property type="component" value="Chromosome"/>
</dbReference>
<dbReference type="STRING" id="679937.Bcop_1452"/>
<name>F3ZPR0_9BACE</name>
<evidence type="ECO:0000313" key="3">
    <source>
        <dbReference type="EMBL" id="EGJ71647.1"/>
    </source>
</evidence>
<dbReference type="AlphaFoldDB" id="F3ZPR0"/>